<feature type="transmembrane region" description="Helical" evidence="1">
    <location>
        <begin position="376"/>
        <end position="393"/>
    </location>
</feature>
<keyword evidence="1" id="KW-1133">Transmembrane helix</keyword>
<feature type="transmembrane region" description="Helical" evidence="1">
    <location>
        <begin position="305"/>
        <end position="322"/>
    </location>
</feature>
<protein>
    <submittedName>
        <fullName evidence="3">Acyltransferase</fullName>
    </submittedName>
</protein>
<name>A0A955RJF4_9BACT</name>
<keyword evidence="3" id="KW-0808">Transferase</keyword>
<feature type="transmembrane region" description="Helical" evidence="1">
    <location>
        <begin position="229"/>
        <end position="254"/>
    </location>
</feature>
<evidence type="ECO:0000259" key="2">
    <source>
        <dbReference type="Pfam" id="PF01757"/>
    </source>
</evidence>
<comment type="caution">
    <text evidence="3">The sequence shown here is derived from an EMBL/GenBank/DDBJ whole genome shotgun (WGS) entry which is preliminary data.</text>
</comment>
<keyword evidence="3" id="KW-0012">Acyltransferase</keyword>
<feature type="transmembrane region" description="Helical" evidence="1">
    <location>
        <begin position="334"/>
        <end position="355"/>
    </location>
</feature>
<dbReference type="Proteomes" id="UP000783287">
    <property type="component" value="Unassembled WGS sequence"/>
</dbReference>
<feature type="non-terminal residue" evidence="3">
    <location>
        <position position="727"/>
    </location>
</feature>
<evidence type="ECO:0000313" key="3">
    <source>
        <dbReference type="EMBL" id="MCA9383742.1"/>
    </source>
</evidence>
<sequence>MKKSKKRILLLDKLRGIAVFFMILAHSVVFFNFNSNQKLDYISRFGDTIAFTFFLFVSSAVGYLSYIHTHKHDKTLRRRTINRLFMLLIGYWVIGITVSARSLYYSDLSGIIEKLVRIILFIDLPSYSEFLFPFIVYGLLTYIFRKQLKALLSSSMVTVLVAISLYLLGAIIHKLDVPNDLAYITSLFAGYKDWFRFPILQYAPVYLLGMLWMRLIVDNKMQARIKYSSIFLYFSLLALVLGLFINNFTNIYAIESLLTRWPPTPFFVLTGLILVLISSLLIESTKSLTLTALIQWGFNLLGQKAFLYYIVHIVLLYLYRYFLNERIENPYFTLGLFVALLIITIIVSKFIGLIFDKSERKSSRIDDFILDHKLELFLLVLVTVLSAVFLVIYDGQKVDINDSPDTLPIIVDNSEPYWWDDTYKANRQISIQTTTNELSADDNVSFIIDHKSLVDQGKSRIDGLDLRIVSFAFGEYEELKVSAVGLNTAETQISFPLQRDISINDTDSRYFLYYGNEGTFLGYVNDELPELTSSSYQIAIGEEVLADIVVNMSREWILKGKGVPDTDKVAKFTIELSNIDLGESEVVAKIITDKNTVTLETELIDENKYAVNINGDSLDPGSYLIQAEVTDTHFVSRAATFYISYPLYVTWTMDWEGFDVTDQYLNSMSSISTDYGMPITQFFNPRIFVADEISEARRQRLVDWVLERQANNGDEIGLHLHMHYDLI</sequence>
<dbReference type="GO" id="GO:0016747">
    <property type="term" value="F:acyltransferase activity, transferring groups other than amino-acyl groups"/>
    <property type="evidence" value="ECO:0007669"/>
    <property type="project" value="InterPro"/>
</dbReference>
<evidence type="ECO:0000313" key="4">
    <source>
        <dbReference type="Proteomes" id="UP000783287"/>
    </source>
</evidence>
<accession>A0A955RJF4</accession>
<feature type="transmembrane region" description="Helical" evidence="1">
    <location>
        <begin position="151"/>
        <end position="172"/>
    </location>
</feature>
<gene>
    <name evidence="3" type="ORF">KC909_05220</name>
</gene>
<proteinExistence type="predicted"/>
<organism evidence="3 4">
    <name type="scientific">Candidatus Dojkabacteria bacterium</name>
    <dbReference type="NCBI Taxonomy" id="2099670"/>
    <lineage>
        <taxon>Bacteria</taxon>
        <taxon>Candidatus Dojkabacteria</taxon>
    </lineage>
</organism>
<evidence type="ECO:0000256" key="1">
    <source>
        <dbReference type="SAM" id="Phobius"/>
    </source>
</evidence>
<feature type="transmembrane region" description="Helical" evidence="1">
    <location>
        <begin position="84"/>
        <end position="104"/>
    </location>
</feature>
<feature type="transmembrane region" description="Helical" evidence="1">
    <location>
        <begin position="266"/>
        <end position="284"/>
    </location>
</feature>
<feature type="transmembrane region" description="Helical" evidence="1">
    <location>
        <begin position="45"/>
        <end position="64"/>
    </location>
</feature>
<feature type="domain" description="Acyltransferase 3" evidence="2">
    <location>
        <begin position="11"/>
        <end position="346"/>
    </location>
</feature>
<reference evidence="3" key="1">
    <citation type="submission" date="2020-04" db="EMBL/GenBank/DDBJ databases">
        <authorList>
            <person name="Zhang T."/>
        </authorList>
    </citation>
    <scope>NUCLEOTIDE SEQUENCE</scope>
    <source>
        <strain evidence="3">HKST-UBA14</strain>
    </source>
</reference>
<feature type="transmembrane region" description="Helical" evidence="1">
    <location>
        <begin position="12"/>
        <end position="33"/>
    </location>
</feature>
<feature type="transmembrane region" description="Helical" evidence="1">
    <location>
        <begin position="199"/>
        <end position="217"/>
    </location>
</feature>
<reference evidence="3" key="2">
    <citation type="journal article" date="2021" name="Microbiome">
        <title>Successional dynamics and alternative stable states in a saline activated sludge microbial community over 9 years.</title>
        <authorList>
            <person name="Wang Y."/>
            <person name="Ye J."/>
            <person name="Ju F."/>
            <person name="Liu L."/>
            <person name="Boyd J.A."/>
            <person name="Deng Y."/>
            <person name="Parks D.H."/>
            <person name="Jiang X."/>
            <person name="Yin X."/>
            <person name="Woodcroft B.J."/>
            <person name="Tyson G.W."/>
            <person name="Hugenholtz P."/>
            <person name="Polz M.F."/>
            <person name="Zhang T."/>
        </authorList>
    </citation>
    <scope>NUCLEOTIDE SEQUENCE</scope>
    <source>
        <strain evidence="3">HKST-UBA14</strain>
    </source>
</reference>
<keyword evidence="1" id="KW-0472">Membrane</keyword>
<dbReference type="EMBL" id="JAGQLK010000125">
    <property type="protein sequence ID" value="MCA9383742.1"/>
    <property type="molecule type" value="Genomic_DNA"/>
</dbReference>
<dbReference type="InterPro" id="IPR002656">
    <property type="entry name" value="Acyl_transf_3_dom"/>
</dbReference>
<dbReference type="Pfam" id="PF01757">
    <property type="entry name" value="Acyl_transf_3"/>
    <property type="match status" value="1"/>
</dbReference>
<dbReference type="AlphaFoldDB" id="A0A955RJF4"/>
<feature type="transmembrane region" description="Helical" evidence="1">
    <location>
        <begin position="124"/>
        <end position="144"/>
    </location>
</feature>
<keyword evidence="1" id="KW-0812">Transmembrane</keyword>